<dbReference type="Pfam" id="PF14438">
    <property type="entry name" value="SM-ATX"/>
    <property type="match status" value="1"/>
</dbReference>
<dbReference type="SMART" id="SM01272">
    <property type="entry name" value="LsmAD"/>
    <property type="match status" value="1"/>
</dbReference>
<proteinExistence type="predicted"/>
<dbReference type="GO" id="GO:0010494">
    <property type="term" value="C:cytoplasmic stress granule"/>
    <property type="evidence" value="ECO:0007669"/>
    <property type="project" value="TreeGrafter"/>
</dbReference>
<feature type="compositionally biased region" description="Low complexity" evidence="1">
    <location>
        <begin position="312"/>
        <end position="331"/>
    </location>
</feature>
<feature type="compositionally biased region" description="Polar residues" evidence="1">
    <location>
        <begin position="391"/>
        <end position="411"/>
    </location>
</feature>
<feature type="compositionally biased region" description="Low complexity" evidence="1">
    <location>
        <begin position="535"/>
        <end position="545"/>
    </location>
</feature>
<evidence type="ECO:0000313" key="4">
    <source>
        <dbReference type="Proteomes" id="UP001054902"/>
    </source>
</evidence>
<feature type="compositionally biased region" description="Low complexity" evidence="1">
    <location>
        <begin position="606"/>
        <end position="621"/>
    </location>
</feature>
<protein>
    <recommendedName>
        <fullName evidence="2">LsmAD domain-containing protein</fullName>
    </recommendedName>
</protein>
<dbReference type="PANTHER" id="PTHR12854">
    <property type="entry name" value="ATAXIN 2-RELATED"/>
    <property type="match status" value="1"/>
</dbReference>
<feature type="compositionally biased region" description="Low complexity" evidence="1">
    <location>
        <begin position="651"/>
        <end position="664"/>
    </location>
</feature>
<sequence>MSTKSTRNAWSKPLANKAPPGLASPPGLTPKKPSVNYIMRERFLHLQLSLIGQNVTITLKSGAVIEGVLHCSTLCEGMPDEHRNKYVIRAPKVIKGEVDVKGGTLIVSAEKVSNLHIKSIRLEHARGGDAFQTDTDISAGGAGVKDDLVMAGNSWTSAGAEKAGNGRAGMFGTKNNELSGRIGEWNQFEANEKQFGVKASFDENLYTTELDKKNVDKKKQFEAERLAKEIEGQTTSNMHLAEERGQAVEGDYDEEDLYSGVLVTDKQVKERNKLVLKPRSVDAAKTAPAAQPASKAPAAKSNWAAMVAKSNAKPAATIPAAKAVPKTTPATEETKSEPVPQAPEEKATEAKTDEKKESEPKEKIEKEEEKPKEEKAKETDEEKKEKPKSKLNANAKSFSFNPSAKSFTPSFGASAPAPAPPVPVEQPQMVMMQPQYMHQYPGGVPQMMYPGAYPPQMQYRQGGPYPMMQQIPQQAASAPAGNEEPNNAPQGQSNPDTSDHTNDGETEPKTEGSEEAAPASQDGEKSQDDSNDQAGGPQNGQMPMYPGGPGYYPGMPMPGRGPGQYHPQMVGGPQVPVNFVYRVPPQHMPQGGMPQYNQMRGPGAFPGQQQPYMQGGYPGRPMEGEDMGYRGGGRGGRGGRGRRQGGRGRGKYNNNNNNYNNNRNQDSAQKDNAQSEPENASE</sequence>
<feature type="compositionally biased region" description="Low complexity" evidence="1">
    <location>
        <begin position="586"/>
        <end position="595"/>
    </location>
</feature>
<feature type="compositionally biased region" description="Basic and acidic residues" evidence="1">
    <location>
        <begin position="497"/>
        <end position="512"/>
    </location>
</feature>
<evidence type="ECO:0000259" key="2">
    <source>
        <dbReference type="SMART" id="SM01272"/>
    </source>
</evidence>
<feature type="compositionally biased region" description="Polar residues" evidence="1">
    <location>
        <begin position="665"/>
        <end position="682"/>
    </location>
</feature>
<feature type="region of interest" description="Disordered" evidence="1">
    <location>
        <begin position="312"/>
        <end position="420"/>
    </location>
</feature>
<reference evidence="3 4" key="1">
    <citation type="journal article" date="2021" name="Sci. Rep.">
        <title>The genome of the diatom Chaetoceros tenuissimus carries an ancient integrated fragment of an extant virus.</title>
        <authorList>
            <person name="Hongo Y."/>
            <person name="Kimura K."/>
            <person name="Takaki Y."/>
            <person name="Yoshida Y."/>
            <person name="Baba S."/>
            <person name="Kobayashi G."/>
            <person name="Nagasaki K."/>
            <person name="Hano T."/>
            <person name="Tomaru Y."/>
        </authorList>
    </citation>
    <scope>NUCLEOTIDE SEQUENCE [LARGE SCALE GENOMIC DNA]</scope>
    <source>
        <strain evidence="3 4">NIES-3715</strain>
    </source>
</reference>
<comment type="caution">
    <text evidence="3">The sequence shown here is derived from an EMBL/GenBank/DDBJ whole genome shotgun (WGS) entry which is preliminary data.</text>
</comment>
<dbReference type="GO" id="GO:0003729">
    <property type="term" value="F:mRNA binding"/>
    <property type="evidence" value="ECO:0007669"/>
    <property type="project" value="TreeGrafter"/>
</dbReference>
<feature type="region of interest" description="Disordered" evidence="1">
    <location>
        <begin position="1"/>
        <end position="29"/>
    </location>
</feature>
<evidence type="ECO:0000313" key="3">
    <source>
        <dbReference type="EMBL" id="GFH59406.1"/>
    </source>
</evidence>
<dbReference type="PANTHER" id="PTHR12854:SF7">
    <property type="entry name" value="ATAXIN-2 HOMOLOG"/>
    <property type="match status" value="1"/>
</dbReference>
<organism evidence="3 4">
    <name type="scientific">Chaetoceros tenuissimus</name>
    <dbReference type="NCBI Taxonomy" id="426638"/>
    <lineage>
        <taxon>Eukaryota</taxon>
        <taxon>Sar</taxon>
        <taxon>Stramenopiles</taxon>
        <taxon>Ochrophyta</taxon>
        <taxon>Bacillariophyta</taxon>
        <taxon>Coscinodiscophyceae</taxon>
        <taxon>Chaetocerotophycidae</taxon>
        <taxon>Chaetocerotales</taxon>
        <taxon>Chaetocerotaceae</taxon>
        <taxon>Chaetoceros</taxon>
    </lineage>
</organism>
<dbReference type="InterPro" id="IPR025852">
    <property type="entry name" value="SM_dom_ATX"/>
</dbReference>
<feature type="region of interest" description="Disordered" evidence="1">
    <location>
        <begin position="586"/>
        <end position="682"/>
    </location>
</feature>
<evidence type="ECO:0000256" key="1">
    <source>
        <dbReference type="SAM" id="MobiDB-lite"/>
    </source>
</evidence>
<name>A0AAD3D9Z1_9STRA</name>
<dbReference type="EMBL" id="BLLK01000062">
    <property type="protein sequence ID" value="GFH59406.1"/>
    <property type="molecule type" value="Genomic_DNA"/>
</dbReference>
<feature type="compositionally biased region" description="Basic residues" evidence="1">
    <location>
        <begin position="637"/>
        <end position="650"/>
    </location>
</feature>
<dbReference type="Proteomes" id="UP001054902">
    <property type="component" value="Unassembled WGS sequence"/>
</dbReference>
<dbReference type="GO" id="GO:0034063">
    <property type="term" value="P:stress granule assembly"/>
    <property type="evidence" value="ECO:0007669"/>
    <property type="project" value="TreeGrafter"/>
</dbReference>
<dbReference type="InterPro" id="IPR045117">
    <property type="entry name" value="ATXN2-like"/>
</dbReference>
<feature type="domain" description="LsmAD" evidence="2">
    <location>
        <begin position="195"/>
        <end position="264"/>
    </location>
</feature>
<feature type="region of interest" description="Disordered" evidence="1">
    <location>
        <begin position="472"/>
        <end position="570"/>
    </location>
</feature>
<gene>
    <name evidence="3" type="ORF">CTEN210_15882</name>
</gene>
<dbReference type="InterPro" id="IPR009604">
    <property type="entry name" value="LsmAD_domain"/>
</dbReference>
<dbReference type="Pfam" id="PF06741">
    <property type="entry name" value="LsmAD"/>
    <property type="match status" value="1"/>
</dbReference>
<feature type="compositionally biased region" description="Polar residues" evidence="1">
    <location>
        <begin position="484"/>
        <end position="496"/>
    </location>
</feature>
<feature type="compositionally biased region" description="Basic and acidic residues" evidence="1">
    <location>
        <begin position="343"/>
        <end position="385"/>
    </location>
</feature>
<accession>A0AAD3D9Z1</accession>
<dbReference type="AlphaFoldDB" id="A0AAD3D9Z1"/>
<keyword evidence="4" id="KW-1185">Reference proteome</keyword>